<evidence type="ECO:0000259" key="11">
    <source>
        <dbReference type="PROSITE" id="PS01124"/>
    </source>
</evidence>
<sequence>MTMRKVLLVDDEPFILDGLKNIIDWKAYGFEISGQALNGEEAYAIFLKEPCDVLITDITMPKMDGLKLISKVKRLNPDTKFIVLSGYNEFDFVKQGIVLGIENYLLKPVNIEELVSTLTNTLKKLESSVYSDIYSNENFNILRDNILYRWATDRIDYSELKERSEVLQINISHSYYWACILKVSFRRSSKSSAAYAKLPPFSTVYSSIYTVIGQNSSCLCFNNFDGEFILIFGSESEATGEAFIRQKLDVLRPEVERLPNMGVFITVGDCQPGCTNLCKSYSHAKQMQEYSLINPHEKILFYQASNDEPQSDSTQFKIDYQCLSKLLLSKNKEEASEFIDSVFEAMQSSPNITPSYIHNCCIEMLLHINKTVHNFDYSSSFAENDYKELFLSVIKLHSLEHLKDYIKSIAENAINCLIADDNRVSPIIRQVLNHINKHYTEELSLKTLGHRLNVSPVYLGQLFQKEVGQLFNEYVNVFKMEKAKQMLLNTNLTATEISKKIGFPDSNYFFRLFKKYVGVSPSELRLHKQY</sequence>
<dbReference type="InterPro" id="IPR018060">
    <property type="entry name" value="HTH_AraC"/>
</dbReference>
<dbReference type="GO" id="GO:0005737">
    <property type="term" value="C:cytoplasm"/>
    <property type="evidence" value="ECO:0007669"/>
    <property type="project" value="UniProtKB-SubCell"/>
</dbReference>
<dbReference type="SUPFAM" id="SSF52172">
    <property type="entry name" value="CheY-like"/>
    <property type="match status" value="1"/>
</dbReference>
<evidence type="ECO:0000256" key="4">
    <source>
        <dbReference type="ARBA" id="ARBA00022553"/>
    </source>
</evidence>
<dbReference type="InterPro" id="IPR009057">
    <property type="entry name" value="Homeodomain-like_sf"/>
</dbReference>
<name>A0A369B8I4_9FIRM</name>
<keyword evidence="4 10" id="KW-0597">Phosphoprotein</keyword>
<dbReference type="InterPro" id="IPR001789">
    <property type="entry name" value="Sig_transdc_resp-reg_receiver"/>
</dbReference>
<accession>A0A369B8I4</accession>
<dbReference type="GO" id="GO:0000160">
    <property type="term" value="P:phosphorelay signal transduction system"/>
    <property type="evidence" value="ECO:0007669"/>
    <property type="project" value="UniProtKB-KW"/>
</dbReference>
<evidence type="ECO:0000256" key="6">
    <source>
        <dbReference type="ARBA" id="ARBA00023015"/>
    </source>
</evidence>
<reference evidence="13 14" key="1">
    <citation type="submission" date="2018-07" db="EMBL/GenBank/DDBJ databases">
        <title>Genomic Encyclopedia of Type Strains, Phase IV (KMG-IV): sequencing the most valuable type-strain genomes for metagenomic binning, comparative biology and taxonomic classification.</title>
        <authorList>
            <person name="Goeker M."/>
        </authorList>
    </citation>
    <scope>NUCLEOTIDE SEQUENCE [LARGE SCALE GENOMIC DNA]</scope>
    <source>
        <strain evidence="13 14">DSM 27016</strain>
    </source>
</reference>
<dbReference type="PROSITE" id="PS01124">
    <property type="entry name" value="HTH_ARAC_FAMILY_2"/>
    <property type="match status" value="1"/>
</dbReference>
<dbReference type="Gene3D" id="1.10.10.60">
    <property type="entry name" value="Homeodomain-like"/>
    <property type="match status" value="2"/>
</dbReference>
<protein>
    <recommendedName>
        <fullName evidence="2">Stage 0 sporulation protein A homolog</fullName>
    </recommendedName>
</protein>
<feature type="domain" description="Response regulatory" evidence="12">
    <location>
        <begin position="5"/>
        <end position="122"/>
    </location>
</feature>
<dbReference type="CDD" id="cd17536">
    <property type="entry name" value="REC_YesN-like"/>
    <property type="match status" value="1"/>
</dbReference>
<dbReference type="Pfam" id="PF00072">
    <property type="entry name" value="Response_reg"/>
    <property type="match status" value="1"/>
</dbReference>
<feature type="domain" description="HTH araC/xylS-type" evidence="11">
    <location>
        <begin position="429"/>
        <end position="527"/>
    </location>
</feature>
<dbReference type="InterPro" id="IPR051552">
    <property type="entry name" value="HptR"/>
</dbReference>
<dbReference type="InterPro" id="IPR041522">
    <property type="entry name" value="CdaR_GGDEF"/>
</dbReference>
<keyword evidence="3" id="KW-0963">Cytoplasm</keyword>
<dbReference type="InterPro" id="IPR011006">
    <property type="entry name" value="CheY-like_superfamily"/>
</dbReference>
<evidence type="ECO:0000256" key="8">
    <source>
        <dbReference type="ARBA" id="ARBA00023163"/>
    </source>
</evidence>
<comment type="subcellular location">
    <subcellularLocation>
        <location evidence="1">Cytoplasm</location>
    </subcellularLocation>
</comment>
<keyword evidence="14" id="KW-1185">Reference proteome</keyword>
<dbReference type="SMART" id="SM00448">
    <property type="entry name" value="REC"/>
    <property type="match status" value="1"/>
</dbReference>
<dbReference type="Pfam" id="PF12833">
    <property type="entry name" value="HTH_18"/>
    <property type="match status" value="1"/>
</dbReference>
<evidence type="ECO:0000256" key="9">
    <source>
        <dbReference type="ARBA" id="ARBA00024867"/>
    </source>
</evidence>
<dbReference type="EMBL" id="QPJT01000006">
    <property type="protein sequence ID" value="RCX17840.1"/>
    <property type="molecule type" value="Genomic_DNA"/>
</dbReference>
<evidence type="ECO:0000313" key="14">
    <source>
        <dbReference type="Proteomes" id="UP000253034"/>
    </source>
</evidence>
<dbReference type="PRINTS" id="PR00032">
    <property type="entry name" value="HTHARAC"/>
</dbReference>
<dbReference type="OrthoDB" id="9794370at2"/>
<evidence type="ECO:0000256" key="1">
    <source>
        <dbReference type="ARBA" id="ARBA00004496"/>
    </source>
</evidence>
<dbReference type="GO" id="GO:0043565">
    <property type="term" value="F:sequence-specific DNA binding"/>
    <property type="evidence" value="ECO:0007669"/>
    <property type="project" value="InterPro"/>
</dbReference>
<dbReference type="SMART" id="SM00342">
    <property type="entry name" value="HTH_ARAC"/>
    <property type="match status" value="1"/>
</dbReference>
<feature type="modified residue" description="4-aspartylphosphate" evidence="10">
    <location>
        <position position="57"/>
    </location>
</feature>
<dbReference type="PROSITE" id="PS50110">
    <property type="entry name" value="RESPONSE_REGULATORY"/>
    <property type="match status" value="1"/>
</dbReference>
<dbReference type="GO" id="GO:0003700">
    <property type="term" value="F:DNA-binding transcription factor activity"/>
    <property type="evidence" value="ECO:0007669"/>
    <property type="project" value="InterPro"/>
</dbReference>
<organism evidence="13 14">
    <name type="scientific">Anaerobacterium chartisolvens</name>
    <dbReference type="NCBI Taxonomy" id="1297424"/>
    <lineage>
        <taxon>Bacteria</taxon>
        <taxon>Bacillati</taxon>
        <taxon>Bacillota</taxon>
        <taxon>Clostridia</taxon>
        <taxon>Eubacteriales</taxon>
        <taxon>Oscillospiraceae</taxon>
        <taxon>Anaerobacterium</taxon>
    </lineage>
</organism>
<evidence type="ECO:0000313" key="13">
    <source>
        <dbReference type="EMBL" id="RCX17840.1"/>
    </source>
</evidence>
<comment type="function">
    <text evidence="9">May play the central regulatory role in sporulation. It may be an element of the effector pathway responsible for the activation of sporulation genes in response to nutritional stress. Spo0A may act in concert with spo0H (a sigma factor) to control the expression of some genes that are critical to the sporulation process.</text>
</comment>
<keyword evidence="8" id="KW-0804">Transcription</keyword>
<keyword evidence="5" id="KW-0902">Two-component regulatory system</keyword>
<dbReference type="PANTHER" id="PTHR42713:SF3">
    <property type="entry name" value="TRANSCRIPTIONAL REGULATORY PROTEIN HPTR"/>
    <property type="match status" value="1"/>
</dbReference>
<dbReference type="RefSeq" id="WP_114296994.1">
    <property type="nucleotide sequence ID" value="NZ_QPJT01000006.1"/>
</dbReference>
<evidence type="ECO:0000256" key="10">
    <source>
        <dbReference type="PROSITE-ProRule" id="PRU00169"/>
    </source>
</evidence>
<dbReference type="Gene3D" id="3.40.50.2300">
    <property type="match status" value="1"/>
</dbReference>
<dbReference type="SUPFAM" id="SSF46689">
    <property type="entry name" value="Homeodomain-like"/>
    <property type="match status" value="2"/>
</dbReference>
<comment type="caution">
    <text evidence="13">The sequence shown here is derived from an EMBL/GenBank/DDBJ whole genome shotgun (WGS) entry which is preliminary data.</text>
</comment>
<evidence type="ECO:0000256" key="3">
    <source>
        <dbReference type="ARBA" id="ARBA00022490"/>
    </source>
</evidence>
<dbReference type="AlphaFoldDB" id="A0A369B8I4"/>
<evidence type="ECO:0000256" key="2">
    <source>
        <dbReference type="ARBA" id="ARBA00018672"/>
    </source>
</evidence>
<dbReference type="Pfam" id="PF17853">
    <property type="entry name" value="GGDEF_2"/>
    <property type="match status" value="1"/>
</dbReference>
<keyword evidence="6" id="KW-0805">Transcription regulation</keyword>
<gene>
    <name evidence="13" type="ORF">DFR58_1065</name>
</gene>
<keyword evidence="7" id="KW-0238">DNA-binding</keyword>
<dbReference type="Proteomes" id="UP000253034">
    <property type="component" value="Unassembled WGS sequence"/>
</dbReference>
<evidence type="ECO:0000256" key="7">
    <source>
        <dbReference type="ARBA" id="ARBA00023125"/>
    </source>
</evidence>
<evidence type="ECO:0000259" key="12">
    <source>
        <dbReference type="PROSITE" id="PS50110"/>
    </source>
</evidence>
<proteinExistence type="predicted"/>
<evidence type="ECO:0000256" key="5">
    <source>
        <dbReference type="ARBA" id="ARBA00023012"/>
    </source>
</evidence>
<dbReference type="InterPro" id="IPR020449">
    <property type="entry name" value="Tscrpt_reg_AraC-type_HTH"/>
</dbReference>
<dbReference type="PANTHER" id="PTHR42713">
    <property type="entry name" value="HISTIDINE KINASE-RELATED"/>
    <property type="match status" value="1"/>
</dbReference>